<accession>A0AAV6IIL0</accession>
<organism evidence="1 2">
    <name type="scientific">Rhododendron griersonianum</name>
    <dbReference type="NCBI Taxonomy" id="479676"/>
    <lineage>
        <taxon>Eukaryota</taxon>
        <taxon>Viridiplantae</taxon>
        <taxon>Streptophyta</taxon>
        <taxon>Embryophyta</taxon>
        <taxon>Tracheophyta</taxon>
        <taxon>Spermatophyta</taxon>
        <taxon>Magnoliopsida</taxon>
        <taxon>eudicotyledons</taxon>
        <taxon>Gunneridae</taxon>
        <taxon>Pentapetalae</taxon>
        <taxon>asterids</taxon>
        <taxon>Ericales</taxon>
        <taxon>Ericaceae</taxon>
        <taxon>Ericoideae</taxon>
        <taxon>Rhodoreae</taxon>
        <taxon>Rhododendron</taxon>
    </lineage>
</organism>
<evidence type="ECO:0000313" key="2">
    <source>
        <dbReference type="Proteomes" id="UP000823749"/>
    </source>
</evidence>
<gene>
    <name evidence="1" type="ORF">RHGRI_029218</name>
</gene>
<dbReference type="EMBL" id="JACTNZ010000010">
    <property type="protein sequence ID" value="KAG5528458.1"/>
    <property type="molecule type" value="Genomic_DNA"/>
</dbReference>
<name>A0AAV6IIL0_9ERIC</name>
<reference evidence="1" key="1">
    <citation type="submission" date="2020-08" db="EMBL/GenBank/DDBJ databases">
        <title>Plant Genome Project.</title>
        <authorList>
            <person name="Zhang R.-G."/>
        </authorList>
    </citation>
    <scope>NUCLEOTIDE SEQUENCE</scope>
    <source>
        <strain evidence="1">WSP0</strain>
        <tissue evidence="1">Leaf</tissue>
    </source>
</reference>
<evidence type="ECO:0000313" key="1">
    <source>
        <dbReference type="EMBL" id="KAG5528458.1"/>
    </source>
</evidence>
<sequence length="106" mass="12587">MDIDAGTRSIWDAANNVPEEFKDWSFHVCKHPVYTRALDVWVEEMHEKSSAKEEERESQKYSNLSYVNSKDVKLLSGAALLSFMRMCFNMPVRRKRPVRRLIFIYR</sequence>
<comment type="caution">
    <text evidence="1">The sequence shown here is derived from an EMBL/GenBank/DDBJ whole genome shotgun (WGS) entry which is preliminary data.</text>
</comment>
<dbReference type="Proteomes" id="UP000823749">
    <property type="component" value="Chromosome 10"/>
</dbReference>
<protein>
    <submittedName>
        <fullName evidence="1">Uncharacterized protein</fullName>
    </submittedName>
</protein>
<keyword evidence="2" id="KW-1185">Reference proteome</keyword>
<proteinExistence type="predicted"/>
<dbReference type="AlphaFoldDB" id="A0AAV6IIL0"/>